<dbReference type="Proteomes" id="UP000539075">
    <property type="component" value="Unassembled WGS sequence"/>
</dbReference>
<proteinExistence type="predicted"/>
<evidence type="ECO:0000313" key="8">
    <source>
        <dbReference type="Proteomes" id="UP000539075"/>
    </source>
</evidence>
<name>A0A7W8FFR1_9BACT</name>
<evidence type="ECO:0000256" key="3">
    <source>
        <dbReference type="ARBA" id="ARBA00022737"/>
    </source>
</evidence>
<organism evidence="7 8">
    <name type="scientific">Desulfovibrio intestinalis</name>
    <dbReference type="NCBI Taxonomy" id="58621"/>
    <lineage>
        <taxon>Bacteria</taxon>
        <taxon>Pseudomonadati</taxon>
        <taxon>Thermodesulfobacteriota</taxon>
        <taxon>Desulfovibrionia</taxon>
        <taxon>Desulfovibrionales</taxon>
        <taxon>Desulfovibrionaceae</taxon>
        <taxon>Desulfovibrio</taxon>
    </lineage>
</organism>
<comment type="caution">
    <text evidence="7">The sequence shown here is derived from an EMBL/GenBank/DDBJ whole genome shotgun (WGS) entry which is preliminary data.</text>
</comment>
<evidence type="ECO:0000256" key="1">
    <source>
        <dbReference type="ARBA" id="ARBA00022485"/>
    </source>
</evidence>
<dbReference type="Pfam" id="PF13183">
    <property type="entry name" value="Fer4_8"/>
    <property type="match status" value="1"/>
</dbReference>
<dbReference type="PANTHER" id="PTHR32479:SF17">
    <property type="entry name" value="GLYCOLATE OXIDASE IRON-SULFUR SUBUNIT"/>
    <property type="match status" value="1"/>
</dbReference>
<gene>
    <name evidence="7" type="ORF">HNQ38_001049</name>
</gene>
<keyword evidence="2" id="KW-0479">Metal-binding</keyword>
<dbReference type="GO" id="GO:0016491">
    <property type="term" value="F:oxidoreductase activity"/>
    <property type="evidence" value="ECO:0007669"/>
    <property type="project" value="UniProtKB-ARBA"/>
</dbReference>
<reference evidence="7 8" key="1">
    <citation type="submission" date="2020-08" db="EMBL/GenBank/DDBJ databases">
        <title>Genomic Encyclopedia of Type Strains, Phase IV (KMG-IV): sequencing the most valuable type-strain genomes for metagenomic binning, comparative biology and taxonomic classification.</title>
        <authorList>
            <person name="Goeker M."/>
        </authorList>
    </citation>
    <scope>NUCLEOTIDE SEQUENCE [LARGE SCALE GENOMIC DNA]</scope>
    <source>
        <strain evidence="7 8">DSM 11275</strain>
    </source>
</reference>
<evidence type="ECO:0000256" key="4">
    <source>
        <dbReference type="ARBA" id="ARBA00023004"/>
    </source>
</evidence>
<evidence type="ECO:0000256" key="2">
    <source>
        <dbReference type="ARBA" id="ARBA00022723"/>
    </source>
</evidence>
<evidence type="ECO:0000313" key="7">
    <source>
        <dbReference type="EMBL" id="MBB5142970.1"/>
    </source>
</evidence>
<dbReference type="SUPFAM" id="SSF46548">
    <property type="entry name" value="alpha-helical ferredoxin"/>
    <property type="match status" value="1"/>
</dbReference>
<keyword evidence="4" id="KW-0408">Iron</keyword>
<dbReference type="PANTHER" id="PTHR32479">
    <property type="entry name" value="GLYCOLATE OXIDASE IRON-SULFUR SUBUNIT"/>
    <property type="match status" value="1"/>
</dbReference>
<dbReference type="InterPro" id="IPR004017">
    <property type="entry name" value="Cys_rich_dom"/>
</dbReference>
<dbReference type="RefSeq" id="WP_183718323.1">
    <property type="nucleotide sequence ID" value="NZ_JACHGO010000002.1"/>
</dbReference>
<dbReference type="InterPro" id="IPR009051">
    <property type="entry name" value="Helical_ferredxn"/>
</dbReference>
<sequence>MKRGCTQCGECLNVCPVYEIFKREEYAPKAKRLLMEPLDDTYGSGAEDTLSWAAVRELARMCAGCGRCQRTCARKLSTADLLADARAKNPHWTQALWEVWIRRAGPLWPMAGKLAMLTPEAIVPDNLRSLLETARALVDMPPCAPWMLLQPRESVQGKRVVLFSGCTAKNARPRWVQKAENLLQAWGYDVLDPAGFTCCGGTLHHAGQYKAQESARNQNLEVWRSLGKPLVTTFCASCKHSLEQYAALLAEDEGKEWKDKCQALSALLENPHIQTTGQAPSVIAYHQPCHWNTVDPDMPLLKRGLPGLKKGTGLCCGMGGILKMSNPGLSMKIAQKSIEGFASEARHVVTGCSGCVMQLASAVPKGIEVRHWLDIVDIEAVEIHKNLAN</sequence>
<evidence type="ECO:0000259" key="6">
    <source>
        <dbReference type="PROSITE" id="PS51379"/>
    </source>
</evidence>
<keyword evidence="5" id="KW-0411">Iron-sulfur</keyword>
<protein>
    <submittedName>
        <fullName evidence="7">Glycolate oxidase iron-sulfur subunit</fullName>
    </submittedName>
</protein>
<dbReference type="EMBL" id="JACHGO010000002">
    <property type="protein sequence ID" value="MBB5142970.1"/>
    <property type="molecule type" value="Genomic_DNA"/>
</dbReference>
<keyword evidence="1" id="KW-0004">4Fe-4S</keyword>
<dbReference type="GO" id="GO:0051539">
    <property type="term" value="F:4 iron, 4 sulfur cluster binding"/>
    <property type="evidence" value="ECO:0007669"/>
    <property type="project" value="UniProtKB-KW"/>
</dbReference>
<dbReference type="AlphaFoldDB" id="A0A7W8FFR1"/>
<keyword evidence="8" id="KW-1185">Reference proteome</keyword>
<dbReference type="InterPro" id="IPR017896">
    <property type="entry name" value="4Fe4S_Fe-S-bd"/>
</dbReference>
<dbReference type="Pfam" id="PF02754">
    <property type="entry name" value="CCG"/>
    <property type="match status" value="2"/>
</dbReference>
<dbReference type="PROSITE" id="PS51379">
    <property type="entry name" value="4FE4S_FER_2"/>
    <property type="match status" value="1"/>
</dbReference>
<dbReference type="GO" id="GO:0046872">
    <property type="term" value="F:metal ion binding"/>
    <property type="evidence" value="ECO:0007669"/>
    <property type="project" value="UniProtKB-KW"/>
</dbReference>
<dbReference type="Gene3D" id="1.10.1060.10">
    <property type="entry name" value="Alpha-helical ferredoxin"/>
    <property type="match status" value="1"/>
</dbReference>
<dbReference type="PROSITE" id="PS00198">
    <property type="entry name" value="4FE4S_FER_1"/>
    <property type="match status" value="1"/>
</dbReference>
<feature type="domain" description="4Fe-4S ferredoxin-type" evidence="6">
    <location>
        <begin position="1"/>
        <end position="26"/>
    </location>
</feature>
<dbReference type="InterPro" id="IPR017900">
    <property type="entry name" value="4Fe4S_Fe_S_CS"/>
</dbReference>
<evidence type="ECO:0000256" key="5">
    <source>
        <dbReference type="ARBA" id="ARBA00023014"/>
    </source>
</evidence>
<keyword evidence="3" id="KW-0677">Repeat</keyword>
<accession>A0A7W8FFR1</accession>